<evidence type="ECO:0000313" key="7">
    <source>
        <dbReference type="Proteomes" id="UP000005220"/>
    </source>
</evidence>
<dbReference type="EMBL" id="HE650821">
    <property type="protein sequence ID" value="CCF55929.1"/>
    <property type="molecule type" value="Genomic_DNA"/>
</dbReference>
<dbReference type="RefSeq" id="XP_003955064.1">
    <property type="nucleotide sequence ID" value="XM_003955015.1"/>
</dbReference>
<dbReference type="HOGENOM" id="CLU_089470_4_0_1"/>
<dbReference type="GO" id="GO:0032543">
    <property type="term" value="P:mitochondrial translation"/>
    <property type="evidence" value="ECO:0007669"/>
    <property type="project" value="EnsemblFungi"/>
</dbReference>
<dbReference type="Pfam" id="PF00472">
    <property type="entry name" value="RF-1"/>
    <property type="match status" value="1"/>
</dbReference>
<dbReference type="Gene3D" id="3.30.160.20">
    <property type="match status" value="1"/>
</dbReference>
<proteinExistence type="inferred from homology"/>
<dbReference type="InterPro" id="IPR000352">
    <property type="entry name" value="Pep_chain_release_fac_I"/>
</dbReference>
<keyword evidence="7" id="KW-1185">Reference proteome</keyword>
<evidence type="ECO:0000259" key="5">
    <source>
        <dbReference type="Pfam" id="PF00472"/>
    </source>
</evidence>
<protein>
    <recommendedName>
        <fullName evidence="5">Prokaryotic-type class I peptide chain release factors domain-containing protein</fullName>
    </recommendedName>
</protein>
<feature type="domain" description="Prokaryotic-type class I peptide chain release factors" evidence="5">
    <location>
        <begin position="40"/>
        <end position="129"/>
    </location>
</feature>
<comment type="subcellular location">
    <subcellularLocation>
        <location evidence="1">Mitochondrion</location>
    </subcellularLocation>
</comment>
<dbReference type="SUPFAM" id="SSF75620">
    <property type="entry name" value="Release factor"/>
    <property type="match status" value="1"/>
</dbReference>
<dbReference type="InterPro" id="IPR045853">
    <property type="entry name" value="Pep_chain_release_fac_I_sf"/>
</dbReference>
<dbReference type="AlphaFoldDB" id="H2ANH9"/>
<evidence type="ECO:0000256" key="1">
    <source>
        <dbReference type="ARBA" id="ARBA00004173"/>
    </source>
</evidence>
<dbReference type="InterPro" id="IPR052405">
    <property type="entry name" value="Mito_Transl_Release_Factor"/>
</dbReference>
<organism evidence="6 7">
    <name type="scientific">Kazachstania africana (strain ATCC 22294 / BCRC 22015 / CBS 2517 / CECT 1963 / NBRC 1671 / NRRL Y-8276)</name>
    <name type="common">Yeast</name>
    <name type="synonym">Kluyveromyces africanus</name>
    <dbReference type="NCBI Taxonomy" id="1071382"/>
    <lineage>
        <taxon>Eukaryota</taxon>
        <taxon>Fungi</taxon>
        <taxon>Dikarya</taxon>
        <taxon>Ascomycota</taxon>
        <taxon>Saccharomycotina</taxon>
        <taxon>Saccharomycetes</taxon>
        <taxon>Saccharomycetales</taxon>
        <taxon>Saccharomycetaceae</taxon>
        <taxon>Kazachstania</taxon>
    </lineage>
</organism>
<dbReference type="eggNOG" id="KOG2726">
    <property type="taxonomic scope" value="Eukaryota"/>
</dbReference>
<dbReference type="KEGG" id="kaf:KAFR_0A04930"/>
<sequence length="156" mass="18443">MQRIHQRWFRTQIVPQIKRNKLPPRPKFTPDLEPQCVEAFMHGGRGPGGQKINKTNSKVELRHIPTGIVVKCQETRSRERNRQIAREKMAYEIQKYNNNGISERDISLKLLHSQNKRSKAKKSKEKYAKHNLERELMKRGQELEDMEVIKKMASKE</sequence>
<evidence type="ECO:0000256" key="4">
    <source>
        <dbReference type="ARBA" id="ARBA00023128"/>
    </source>
</evidence>
<dbReference type="Proteomes" id="UP000005220">
    <property type="component" value="Chromosome 1"/>
</dbReference>
<evidence type="ECO:0000313" key="6">
    <source>
        <dbReference type="EMBL" id="CCF55929.1"/>
    </source>
</evidence>
<reference evidence="6 7" key="1">
    <citation type="journal article" date="2011" name="Proc. Natl. Acad. Sci. U.S.A.">
        <title>Evolutionary erosion of yeast sex chromosomes by mating-type switching accidents.</title>
        <authorList>
            <person name="Gordon J.L."/>
            <person name="Armisen D."/>
            <person name="Proux-Wera E."/>
            <person name="Oheigeartaigh S.S."/>
            <person name="Byrne K.P."/>
            <person name="Wolfe K.H."/>
        </authorList>
    </citation>
    <scope>NUCLEOTIDE SEQUENCE [LARGE SCALE GENOMIC DNA]</scope>
    <source>
        <strain evidence="7">ATCC 22294 / BCRC 22015 / CBS 2517 / CECT 1963 / NBRC 1671 / NRRL Y-8276</strain>
    </source>
</reference>
<keyword evidence="3" id="KW-0809">Transit peptide</keyword>
<dbReference type="GO" id="GO:0005739">
    <property type="term" value="C:mitochondrion"/>
    <property type="evidence" value="ECO:0007669"/>
    <property type="project" value="UniProtKB-SubCell"/>
</dbReference>
<dbReference type="FunCoup" id="H2ANH9">
    <property type="interactions" value="62"/>
</dbReference>
<dbReference type="FunFam" id="3.30.160.20:FF:000065">
    <property type="entry name" value="Peptidyl-tRNA hydrolase domain protein"/>
    <property type="match status" value="1"/>
</dbReference>
<gene>
    <name evidence="6" type="primary">KAFR0A04930</name>
    <name evidence="6" type="ORF">KAFR_0A04930</name>
</gene>
<dbReference type="PANTHER" id="PTHR46203">
    <property type="entry name" value="PROBABLE PEPTIDE CHAIN RELEASE FACTOR C12ORF65"/>
    <property type="match status" value="1"/>
</dbReference>
<accession>H2ANH9</accession>
<dbReference type="GeneID" id="13885959"/>
<dbReference type="GO" id="GO:0003747">
    <property type="term" value="F:translation release factor activity"/>
    <property type="evidence" value="ECO:0007669"/>
    <property type="project" value="InterPro"/>
</dbReference>
<dbReference type="PANTHER" id="PTHR46203:SF1">
    <property type="entry name" value="MITOCHONDRIAL TRANSLATION RELEASE FACTOR IN RESCUE"/>
    <property type="match status" value="1"/>
</dbReference>
<evidence type="ECO:0000256" key="3">
    <source>
        <dbReference type="ARBA" id="ARBA00022946"/>
    </source>
</evidence>
<dbReference type="OrthoDB" id="277888at2759"/>
<comment type="similarity">
    <text evidence="2">Belongs to the prokaryotic/mitochondrial release factor family.</text>
</comment>
<dbReference type="STRING" id="1071382.H2ANH9"/>
<dbReference type="GO" id="GO:0004045">
    <property type="term" value="F:peptidyl-tRNA hydrolase activity"/>
    <property type="evidence" value="ECO:0007669"/>
    <property type="project" value="EnsemblFungi"/>
</dbReference>
<evidence type="ECO:0000256" key="2">
    <source>
        <dbReference type="ARBA" id="ARBA00010835"/>
    </source>
</evidence>
<keyword evidence="4" id="KW-0496">Mitochondrion</keyword>
<dbReference type="InParanoid" id="H2ANH9"/>
<name>H2ANH9_KAZAF</name>